<protein>
    <submittedName>
        <fullName evidence="1">Uncharacterized protein</fullName>
    </submittedName>
</protein>
<evidence type="ECO:0000313" key="2">
    <source>
        <dbReference type="Proteomes" id="UP000192266"/>
    </source>
</evidence>
<reference evidence="1 2" key="1">
    <citation type="submission" date="2017-04" db="EMBL/GenBank/DDBJ databases">
        <authorList>
            <person name="Afonso C.L."/>
            <person name="Miller P.J."/>
            <person name="Scott M.A."/>
            <person name="Spackman E."/>
            <person name="Goraichik I."/>
            <person name="Dimitrov K.M."/>
            <person name="Suarez D.L."/>
            <person name="Swayne D.E."/>
        </authorList>
    </citation>
    <scope>NUCLEOTIDE SEQUENCE [LARGE SCALE GENOMIC DNA]</scope>
    <source>
        <strain evidence="1 2">DSM 11622</strain>
    </source>
</reference>
<dbReference type="AlphaFoldDB" id="A0A1W1V1V7"/>
<accession>A0A1W1V1V7</accession>
<proteinExistence type="predicted"/>
<organism evidence="1 2">
    <name type="scientific">Hymenobacter roseosalivarius DSM 11622</name>
    <dbReference type="NCBI Taxonomy" id="645990"/>
    <lineage>
        <taxon>Bacteria</taxon>
        <taxon>Pseudomonadati</taxon>
        <taxon>Bacteroidota</taxon>
        <taxon>Cytophagia</taxon>
        <taxon>Cytophagales</taxon>
        <taxon>Hymenobacteraceae</taxon>
        <taxon>Hymenobacter</taxon>
    </lineage>
</organism>
<name>A0A1W1V1V7_9BACT</name>
<dbReference type="Proteomes" id="UP000192266">
    <property type="component" value="Unassembled WGS sequence"/>
</dbReference>
<keyword evidence="2" id="KW-1185">Reference proteome</keyword>
<evidence type="ECO:0000313" key="1">
    <source>
        <dbReference type="EMBL" id="SMB87303.1"/>
    </source>
</evidence>
<sequence length="33" mass="3743">MVFLHTNALGVRVYLPLCEETVRAGYRLMACSE</sequence>
<gene>
    <name evidence="1" type="ORF">SAMN00120144_1534</name>
</gene>
<dbReference type="EMBL" id="FWWW01000047">
    <property type="protein sequence ID" value="SMB87303.1"/>
    <property type="molecule type" value="Genomic_DNA"/>
</dbReference>